<gene>
    <name evidence="2" type="primary">Osgepl1</name>
    <name evidence="2" type="ORF">g.24035</name>
</gene>
<organism evidence="2">
    <name type="scientific">Fopius arisanus</name>
    <dbReference type="NCBI Taxonomy" id="64838"/>
    <lineage>
        <taxon>Eukaryota</taxon>
        <taxon>Metazoa</taxon>
        <taxon>Ecdysozoa</taxon>
        <taxon>Arthropoda</taxon>
        <taxon>Hexapoda</taxon>
        <taxon>Insecta</taxon>
        <taxon>Pterygota</taxon>
        <taxon>Neoptera</taxon>
        <taxon>Endopterygota</taxon>
        <taxon>Hymenoptera</taxon>
        <taxon>Apocrita</taxon>
        <taxon>Ichneumonoidea</taxon>
        <taxon>Braconidae</taxon>
        <taxon>Opiinae</taxon>
        <taxon>Fopius</taxon>
    </lineage>
</organism>
<evidence type="ECO:0000256" key="1">
    <source>
        <dbReference type="SAM" id="SignalP"/>
    </source>
</evidence>
<reference evidence="2" key="1">
    <citation type="submission" date="2015-01" db="EMBL/GenBank/DDBJ databases">
        <title>Transcriptome Assembly of Fopius arisanus.</title>
        <authorList>
            <person name="Geib S."/>
        </authorList>
    </citation>
    <scope>NUCLEOTIDE SEQUENCE</scope>
</reference>
<protein>
    <submittedName>
        <fullName evidence="2">Osgepl1 protein</fullName>
    </submittedName>
</protein>
<proteinExistence type="predicted"/>
<dbReference type="AlphaFoldDB" id="A0A0C9QGG7"/>
<accession>A0A0C9QGG7</accession>
<dbReference type="EMBL" id="GBYB01002549">
    <property type="protein sequence ID" value="JAG72316.1"/>
    <property type="molecule type" value="Transcribed_RNA"/>
</dbReference>
<feature type="signal peptide" evidence="1">
    <location>
        <begin position="1"/>
        <end position="18"/>
    </location>
</feature>
<name>A0A0C9QGG7_9HYME</name>
<keyword evidence="1" id="KW-0732">Signal</keyword>
<feature type="chain" id="PRO_5002201450" evidence="1">
    <location>
        <begin position="19"/>
        <end position="309"/>
    </location>
</feature>
<sequence>MELAIVVIVLWTFFPVEGFARGIPVDPDDNISNEVSTMNIQISEYPGGHMLFITPGEVLPNSSHRLPVKNVSTSENINNCLHRAFNKTITNLQKQLTEISLKVSVLESKLERKLMKDEKNSPNILFIPPKTPESQTTDGSALDHLPKEWDNFEWMTPLKVSTTLAPEPPLVNLISTIIPVSSTPSPTQQQIDLLNRAKRKSEKITEGVDKKPKVLSLCARIIPVDEKRHSSISSNRRSKRTRREVLNNYERNLLEPMRYTYLKELGIIHSDAIKSWLDDLNRQYGTENLSEIDNVSSDYLPNGKIQNER</sequence>
<evidence type="ECO:0000313" key="2">
    <source>
        <dbReference type="EMBL" id="JAG72316.1"/>
    </source>
</evidence>